<dbReference type="OrthoDB" id="2361182at2"/>
<dbReference type="Pfam" id="PF19654">
    <property type="entry name" value="DUF6157"/>
    <property type="match status" value="1"/>
</dbReference>
<reference evidence="1 2" key="1">
    <citation type="submission" date="2019-02" db="EMBL/GenBank/DDBJ databases">
        <title>Deep-cultivation of Planctomycetes and their phenomic and genomic characterization uncovers novel biology.</title>
        <authorList>
            <person name="Wiegand S."/>
            <person name="Jogler M."/>
            <person name="Boedeker C."/>
            <person name="Pinto D."/>
            <person name="Vollmers J."/>
            <person name="Rivas-Marin E."/>
            <person name="Kohn T."/>
            <person name="Peeters S.H."/>
            <person name="Heuer A."/>
            <person name="Rast P."/>
            <person name="Oberbeckmann S."/>
            <person name="Bunk B."/>
            <person name="Jeske O."/>
            <person name="Meyerdierks A."/>
            <person name="Storesund J.E."/>
            <person name="Kallscheuer N."/>
            <person name="Luecker S."/>
            <person name="Lage O.M."/>
            <person name="Pohl T."/>
            <person name="Merkel B.J."/>
            <person name="Hornburger P."/>
            <person name="Mueller R.-W."/>
            <person name="Bruemmer F."/>
            <person name="Labrenz M."/>
            <person name="Spormann A.M."/>
            <person name="Op den Camp H."/>
            <person name="Overmann J."/>
            <person name="Amann R."/>
            <person name="Jetten M.S.M."/>
            <person name="Mascher T."/>
            <person name="Medema M.H."/>
            <person name="Devos D.P."/>
            <person name="Kaster A.-K."/>
            <person name="Ovreas L."/>
            <person name="Rohde M."/>
            <person name="Galperin M.Y."/>
            <person name="Jogler C."/>
        </authorList>
    </citation>
    <scope>NUCLEOTIDE SEQUENCE [LARGE SCALE GENOMIC DNA]</scope>
    <source>
        <strain evidence="1 2">ETA_A8</strain>
    </source>
</reference>
<dbReference type="Proteomes" id="UP000315017">
    <property type="component" value="Chromosome"/>
</dbReference>
<dbReference type="InterPro" id="IPR046155">
    <property type="entry name" value="DUF6157"/>
</dbReference>
<dbReference type="AlphaFoldDB" id="A0A517Y571"/>
<sequence length="134" mass="15519">MKSTNYYDTFIEVAEDCPVEAAEAPAQCGEGKSVPQLQYEMIFKHPYQYTQDDVLFAVHAERNGIRKNDAQEREKFFWKGQPCLRCSSLGKRYGWGIHSDSNGKVALYPVESKEYKKLASDKKLKRVKEMRTKK</sequence>
<proteinExistence type="predicted"/>
<evidence type="ECO:0000313" key="1">
    <source>
        <dbReference type="EMBL" id="QDU25387.1"/>
    </source>
</evidence>
<organism evidence="1 2">
    <name type="scientific">Anatilimnocola aggregata</name>
    <dbReference type="NCBI Taxonomy" id="2528021"/>
    <lineage>
        <taxon>Bacteria</taxon>
        <taxon>Pseudomonadati</taxon>
        <taxon>Planctomycetota</taxon>
        <taxon>Planctomycetia</taxon>
        <taxon>Pirellulales</taxon>
        <taxon>Pirellulaceae</taxon>
        <taxon>Anatilimnocola</taxon>
    </lineage>
</organism>
<keyword evidence="2" id="KW-1185">Reference proteome</keyword>
<gene>
    <name evidence="1" type="ORF">ETAA8_04550</name>
</gene>
<name>A0A517Y571_9BACT</name>
<dbReference type="KEGG" id="aagg:ETAA8_04550"/>
<accession>A0A517Y571</accession>
<evidence type="ECO:0000313" key="2">
    <source>
        <dbReference type="Proteomes" id="UP000315017"/>
    </source>
</evidence>
<dbReference type="EMBL" id="CP036274">
    <property type="protein sequence ID" value="QDU25387.1"/>
    <property type="molecule type" value="Genomic_DNA"/>
</dbReference>
<dbReference type="RefSeq" id="WP_145084256.1">
    <property type="nucleotide sequence ID" value="NZ_CP036274.1"/>
</dbReference>
<protein>
    <submittedName>
        <fullName evidence="1">Uncharacterized protein</fullName>
    </submittedName>
</protein>